<proteinExistence type="predicted"/>
<reference evidence="4 5" key="1">
    <citation type="submission" date="2020-07" db="EMBL/GenBank/DDBJ databases">
        <authorList>
            <person name="Feng X."/>
        </authorList>
    </citation>
    <scope>NUCLEOTIDE SEQUENCE [LARGE SCALE GENOMIC DNA]</scope>
    <source>
        <strain evidence="4 5">JCM14086</strain>
    </source>
</reference>
<protein>
    <submittedName>
        <fullName evidence="4">Gfo/Idh/MocA family oxidoreductase</fullName>
    </submittedName>
</protein>
<dbReference type="InterPro" id="IPR050463">
    <property type="entry name" value="Gfo/Idh/MocA_oxidrdct_glycsds"/>
</dbReference>
<dbReference type="SUPFAM" id="SSF51735">
    <property type="entry name" value="NAD(P)-binding Rossmann-fold domains"/>
    <property type="match status" value="1"/>
</dbReference>
<dbReference type="GO" id="GO:0016491">
    <property type="term" value="F:oxidoreductase activity"/>
    <property type="evidence" value="ECO:0007669"/>
    <property type="project" value="UniProtKB-KW"/>
</dbReference>
<dbReference type="PANTHER" id="PTHR43818:SF11">
    <property type="entry name" value="BCDNA.GH03377"/>
    <property type="match status" value="1"/>
</dbReference>
<feature type="domain" description="Gfo/Idh/MocA-like oxidoreductase N-terminal" evidence="2">
    <location>
        <begin position="2"/>
        <end position="121"/>
    </location>
</feature>
<evidence type="ECO:0000313" key="5">
    <source>
        <dbReference type="Proteomes" id="UP000525652"/>
    </source>
</evidence>
<name>A0A7X1B0P7_9BACT</name>
<dbReference type="Pfam" id="PF22725">
    <property type="entry name" value="GFO_IDH_MocA_C3"/>
    <property type="match status" value="1"/>
</dbReference>
<accession>A0A7X1B0P7</accession>
<dbReference type="GO" id="GO:0000166">
    <property type="term" value="F:nucleotide binding"/>
    <property type="evidence" value="ECO:0007669"/>
    <property type="project" value="InterPro"/>
</dbReference>
<dbReference type="Gene3D" id="3.40.50.720">
    <property type="entry name" value="NAD(P)-binding Rossmann-like Domain"/>
    <property type="match status" value="1"/>
</dbReference>
<feature type="domain" description="GFO/IDH/MocA-like oxidoreductase" evidence="3">
    <location>
        <begin position="129"/>
        <end position="270"/>
    </location>
</feature>
<dbReference type="RefSeq" id="WP_185694109.1">
    <property type="nucleotide sequence ID" value="NZ_JACHVA010000127.1"/>
</dbReference>
<evidence type="ECO:0000259" key="2">
    <source>
        <dbReference type="Pfam" id="PF01408"/>
    </source>
</evidence>
<dbReference type="Pfam" id="PF01408">
    <property type="entry name" value="GFO_IDH_MocA"/>
    <property type="match status" value="1"/>
</dbReference>
<evidence type="ECO:0000313" key="4">
    <source>
        <dbReference type="EMBL" id="MBC2603481.1"/>
    </source>
</evidence>
<keyword evidence="5" id="KW-1185">Reference proteome</keyword>
<dbReference type="PANTHER" id="PTHR43818">
    <property type="entry name" value="BCDNA.GH03377"/>
    <property type="match status" value="1"/>
</dbReference>
<comment type="caution">
    <text evidence="4">The sequence shown here is derived from an EMBL/GenBank/DDBJ whole genome shotgun (WGS) entry which is preliminary data.</text>
</comment>
<gene>
    <name evidence="4" type="ORF">H5P30_16995</name>
</gene>
<dbReference type="InterPro" id="IPR036291">
    <property type="entry name" value="NAD(P)-bd_dom_sf"/>
</dbReference>
<dbReference type="SUPFAM" id="SSF55347">
    <property type="entry name" value="Glyceraldehyde-3-phosphate dehydrogenase-like, C-terminal domain"/>
    <property type="match status" value="1"/>
</dbReference>
<dbReference type="EMBL" id="JACHVA010000127">
    <property type="protein sequence ID" value="MBC2603481.1"/>
    <property type="molecule type" value="Genomic_DNA"/>
</dbReference>
<dbReference type="AlphaFoldDB" id="A0A7X1B0P7"/>
<dbReference type="InterPro" id="IPR000683">
    <property type="entry name" value="Gfo/Idh/MocA-like_OxRdtase_N"/>
</dbReference>
<organism evidence="4 5">
    <name type="scientific">Puniceicoccus vermicola</name>
    <dbReference type="NCBI Taxonomy" id="388746"/>
    <lineage>
        <taxon>Bacteria</taxon>
        <taxon>Pseudomonadati</taxon>
        <taxon>Verrucomicrobiota</taxon>
        <taxon>Opitutia</taxon>
        <taxon>Puniceicoccales</taxon>
        <taxon>Puniceicoccaceae</taxon>
        <taxon>Puniceicoccus</taxon>
    </lineage>
</organism>
<dbReference type="InterPro" id="IPR055170">
    <property type="entry name" value="GFO_IDH_MocA-like_dom"/>
</dbReference>
<sequence length="349" mass="38235">MIKLGILGTGGMALAHANAFNSIDGCKIVAACDIDSKRVNDFAAKHGIPEVYTDADEMLAQSDLDAVTIVTPDPFHHPLALKVIAAGKHILCEKPLALNHADALEMRDAAQKAGVINMVNFSYRNSSAIQKATELVAQGALGTIRHVHAYYHQSWLVHDYWGHWPTSPTWLWRLSKSHGSAGVINDIGIHILDFASMPLGSLASVHCRLKCFDKAEGNQIGEYKLDANDSAVITTEFTNGALGTIHTTRWAYPHKNSLRLDLYGDKASIEIDLNASSTELKINRILGRTAMEWETLDCGKTPTNFERFIKSIQTGVQDQPDFARGAEIQSVLDACHLSAENDKTIQIHS</sequence>
<evidence type="ECO:0000259" key="3">
    <source>
        <dbReference type="Pfam" id="PF22725"/>
    </source>
</evidence>
<keyword evidence="1" id="KW-0560">Oxidoreductase</keyword>
<evidence type="ECO:0000256" key="1">
    <source>
        <dbReference type="ARBA" id="ARBA00023002"/>
    </source>
</evidence>
<dbReference type="Gene3D" id="3.30.360.10">
    <property type="entry name" value="Dihydrodipicolinate Reductase, domain 2"/>
    <property type="match status" value="1"/>
</dbReference>
<dbReference type="Proteomes" id="UP000525652">
    <property type="component" value="Unassembled WGS sequence"/>
</dbReference>